<dbReference type="PROSITE" id="PS50865">
    <property type="entry name" value="ZF_MYND_2"/>
    <property type="match status" value="1"/>
</dbReference>
<dbReference type="Proteomes" id="UP000030669">
    <property type="component" value="Unassembled WGS sequence"/>
</dbReference>
<organism evidence="7 8">
    <name type="scientific">Gloeophyllum trabeum (strain ATCC 11539 / FP-39264 / Madison 617)</name>
    <name type="common">Brown rot fungus</name>
    <dbReference type="NCBI Taxonomy" id="670483"/>
    <lineage>
        <taxon>Eukaryota</taxon>
        <taxon>Fungi</taxon>
        <taxon>Dikarya</taxon>
        <taxon>Basidiomycota</taxon>
        <taxon>Agaricomycotina</taxon>
        <taxon>Agaricomycetes</taxon>
        <taxon>Gloeophyllales</taxon>
        <taxon>Gloeophyllaceae</taxon>
        <taxon>Gloeophyllum</taxon>
    </lineage>
</organism>
<dbReference type="GO" id="GO:0008270">
    <property type="term" value="F:zinc ion binding"/>
    <property type="evidence" value="ECO:0007669"/>
    <property type="project" value="UniProtKB-KW"/>
</dbReference>
<dbReference type="SUPFAM" id="SSF144232">
    <property type="entry name" value="HIT/MYND zinc finger-like"/>
    <property type="match status" value="1"/>
</dbReference>
<reference evidence="7 8" key="1">
    <citation type="journal article" date="2012" name="Science">
        <title>The Paleozoic origin of enzymatic lignin decomposition reconstructed from 31 fungal genomes.</title>
        <authorList>
            <person name="Floudas D."/>
            <person name="Binder M."/>
            <person name="Riley R."/>
            <person name="Barry K."/>
            <person name="Blanchette R.A."/>
            <person name="Henrissat B."/>
            <person name="Martinez A.T."/>
            <person name="Otillar R."/>
            <person name="Spatafora J.W."/>
            <person name="Yadav J.S."/>
            <person name="Aerts A."/>
            <person name="Benoit I."/>
            <person name="Boyd A."/>
            <person name="Carlson A."/>
            <person name="Copeland A."/>
            <person name="Coutinho P.M."/>
            <person name="de Vries R.P."/>
            <person name="Ferreira P."/>
            <person name="Findley K."/>
            <person name="Foster B."/>
            <person name="Gaskell J."/>
            <person name="Glotzer D."/>
            <person name="Gorecki P."/>
            <person name="Heitman J."/>
            <person name="Hesse C."/>
            <person name="Hori C."/>
            <person name="Igarashi K."/>
            <person name="Jurgens J.A."/>
            <person name="Kallen N."/>
            <person name="Kersten P."/>
            <person name="Kohler A."/>
            <person name="Kuees U."/>
            <person name="Kumar T.K.A."/>
            <person name="Kuo A."/>
            <person name="LaButti K."/>
            <person name="Larrondo L.F."/>
            <person name="Lindquist E."/>
            <person name="Ling A."/>
            <person name="Lombard V."/>
            <person name="Lucas S."/>
            <person name="Lundell T."/>
            <person name="Martin R."/>
            <person name="McLaughlin D.J."/>
            <person name="Morgenstern I."/>
            <person name="Morin E."/>
            <person name="Murat C."/>
            <person name="Nagy L.G."/>
            <person name="Nolan M."/>
            <person name="Ohm R.A."/>
            <person name="Patyshakuliyeva A."/>
            <person name="Rokas A."/>
            <person name="Ruiz-Duenas F.J."/>
            <person name="Sabat G."/>
            <person name="Salamov A."/>
            <person name="Samejima M."/>
            <person name="Schmutz J."/>
            <person name="Slot J.C."/>
            <person name="St John F."/>
            <person name="Stenlid J."/>
            <person name="Sun H."/>
            <person name="Sun S."/>
            <person name="Syed K."/>
            <person name="Tsang A."/>
            <person name="Wiebenga A."/>
            <person name="Young D."/>
            <person name="Pisabarro A."/>
            <person name="Eastwood D.C."/>
            <person name="Martin F."/>
            <person name="Cullen D."/>
            <person name="Grigoriev I.V."/>
            <person name="Hibbett D.S."/>
        </authorList>
    </citation>
    <scope>NUCLEOTIDE SEQUENCE [LARGE SCALE GENOMIC DNA]</scope>
    <source>
        <strain evidence="7 8">ATCC 11539</strain>
    </source>
</reference>
<keyword evidence="2 4" id="KW-0863">Zinc-finger</keyword>
<dbReference type="GeneID" id="19302180"/>
<dbReference type="OrthoDB" id="432970at2759"/>
<keyword evidence="3" id="KW-0862">Zinc</keyword>
<accession>S7Q1W3</accession>
<gene>
    <name evidence="7" type="ORF">GLOTRDRAFT_130861</name>
</gene>
<evidence type="ECO:0000256" key="4">
    <source>
        <dbReference type="PROSITE-ProRule" id="PRU00134"/>
    </source>
</evidence>
<dbReference type="KEGG" id="gtr:GLOTRDRAFT_130861"/>
<evidence type="ECO:0000256" key="3">
    <source>
        <dbReference type="ARBA" id="ARBA00022833"/>
    </source>
</evidence>
<dbReference type="InterPro" id="IPR002893">
    <property type="entry name" value="Znf_MYND"/>
</dbReference>
<proteinExistence type="predicted"/>
<sequence>MTRNRGKRIRKPAQSQVLGRDAGNGHLEFRLEAFSPDGSEGHLPEGTRLEDLPTKFCAAPECKNGKDLKKCSRCKSAMYCSSACQKRDWPNHKAQCLLNVTQAASFGGFDNEPPLQRHLRHFTARFEGSLTCAAIVALGICHDFANAGRKALVIALTPRAHEHPGARFLVRSVTVMTMTQLETFMHILEPAGGAATLAQHQLERAKIRERHSGAKDFTAALLYATGGEGEGMAMRFKPICVDRAMAASPAFRDETLDWETTLRIQVERDMPARAT</sequence>
<keyword evidence="1" id="KW-0479">Metal-binding</keyword>
<evidence type="ECO:0000259" key="6">
    <source>
        <dbReference type="PROSITE" id="PS50865"/>
    </source>
</evidence>
<feature type="compositionally biased region" description="Basic residues" evidence="5">
    <location>
        <begin position="1"/>
        <end position="11"/>
    </location>
</feature>
<dbReference type="AlphaFoldDB" id="S7Q1W3"/>
<evidence type="ECO:0000256" key="2">
    <source>
        <dbReference type="ARBA" id="ARBA00022771"/>
    </source>
</evidence>
<dbReference type="EMBL" id="KB469305">
    <property type="protein sequence ID" value="EPQ53518.1"/>
    <property type="molecule type" value="Genomic_DNA"/>
</dbReference>
<evidence type="ECO:0000313" key="7">
    <source>
        <dbReference type="EMBL" id="EPQ53518.1"/>
    </source>
</evidence>
<keyword evidence="8" id="KW-1185">Reference proteome</keyword>
<protein>
    <recommendedName>
        <fullName evidence="6">MYND-type domain-containing protein</fullName>
    </recommendedName>
</protein>
<feature type="region of interest" description="Disordered" evidence="5">
    <location>
        <begin position="1"/>
        <end position="22"/>
    </location>
</feature>
<name>S7Q1W3_GLOTA</name>
<feature type="domain" description="MYND-type" evidence="6">
    <location>
        <begin position="59"/>
        <end position="96"/>
    </location>
</feature>
<dbReference type="RefSeq" id="XP_007867848.1">
    <property type="nucleotide sequence ID" value="XM_007869657.1"/>
</dbReference>
<dbReference type="HOGENOM" id="CLU_1102929_0_0_1"/>
<evidence type="ECO:0000256" key="1">
    <source>
        <dbReference type="ARBA" id="ARBA00022723"/>
    </source>
</evidence>
<evidence type="ECO:0000256" key="5">
    <source>
        <dbReference type="SAM" id="MobiDB-lite"/>
    </source>
</evidence>
<dbReference type="Gene3D" id="6.10.140.2220">
    <property type="match status" value="1"/>
</dbReference>
<evidence type="ECO:0000313" key="8">
    <source>
        <dbReference type="Proteomes" id="UP000030669"/>
    </source>
</evidence>
<dbReference type="Pfam" id="PF01753">
    <property type="entry name" value="zf-MYND"/>
    <property type="match status" value="1"/>
</dbReference>